<feature type="region of interest" description="Disordered" evidence="1">
    <location>
        <begin position="1"/>
        <end position="31"/>
    </location>
</feature>
<organism evidence="2 3">
    <name type="scientific">Tistrella arctica</name>
    <dbReference type="NCBI Taxonomy" id="3133430"/>
    <lineage>
        <taxon>Bacteria</taxon>
        <taxon>Pseudomonadati</taxon>
        <taxon>Pseudomonadota</taxon>
        <taxon>Alphaproteobacteria</taxon>
        <taxon>Geminicoccales</taxon>
        <taxon>Geminicoccaceae</taxon>
        <taxon>Tistrella</taxon>
    </lineage>
</organism>
<dbReference type="InterPro" id="IPR013078">
    <property type="entry name" value="His_Pase_superF_clade-1"/>
</dbReference>
<dbReference type="GO" id="GO:0016787">
    <property type="term" value="F:hydrolase activity"/>
    <property type="evidence" value="ECO:0007669"/>
    <property type="project" value="UniProtKB-KW"/>
</dbReference>
<dbReference type="Pfam" id="PF00300">
    <property type="entry name" value="His_Phos_1"/>
    <property type="match status" value="1"/>
</dbReference>
<dbReference type="InterPro" id="IPR029033">
    <property type="entry name" value="His_PPase_superfam"/>
</dbReference>
<evidence type="ECO:0000256" key="1">
    <source>
        <dbReference type="SAM" id="MobiDB-lite"/>
    </source>
</evidence>
<dbReference type="SUPFAM" id="SSF53254">
    <property type="entry name" value="Phosphoglycerate mutase-like"/>
    <property type="match status" value="1"/>
</dbReference>
<name>A0ABU9YIE2_9PROT</name>
<dbReference type="EMBL" id="JBBKTW010000003">
    <property type="protein sequence ID" value="MEN2988573.1"/>
    <property type="molecule type" value="Genomic_DNA"/>
</dbReference>
<keyword evidence="2" id="KW-0378">Hydrolase</keyword>
<keyword evidence="3" id="KW-1185">Reference proteome</keyword>
<comment type="caution">
    <text evidence="2">The sequence shown here is derived from an EMBL/GenBank/DDBJ whole genome shotgun (WGS) entry which is preliminary data.</text>
</comment>
<dbReference type="CDD" id="cd07067">
    <property type="entry name" value="HP_PGM_like"/>
    <property type="match status" value="1"/>
</dbReference>
<dbReference type="RefSeq" id="WP_345934870.1">
    <property type="nucleotide sequence ID" value="NZ_JBBKTV010000008.1"/>
</dbReference>
<accession>A0ABU9YIE2</accession>
<dbReference type="Proteomes" id="UP001413721">
    <property type="component" value="Unassembled WGS sequence"/>
</dbReference>
<dbReference type="SMART" id="SM00855">
    <property type="entry name" value="PGAM"/>
    <property type="match status" value="1"/>
</dbReference>
<feature type="compositionally biased region" description="Pro residues" evidence="1">
    <location>
        <begin position="1"/>
        <end position="24"/>
    </location>
</feature>
<proteinExistence type="predicted"/>
<gene>
    <name evidence="2" type="ORF">WG926_09675</name>
</gene>
<protein>
    <submittedName>
        <fullName evidence="2">Histidine phosphatase family protein</fullName>
        <ecNumber evidence="2">3.1.3.-</ecNumber>
    </submittedName>
</protein>
<sequence>MPRPTAPGPPPMSFRKPLPMPASPTAPASPIKSGDARLLFIRHGSAMRMTEDLRDPGLTTRGRDEAAATASQLAVALAGISPHLLASPLARTQETAAIIGAAIGCRAVLAPAFAEVPWTDGQPVVSRAADITDWLGRGWGDMPAAQQRWAGDVVAAARQLTGLVVVVSHFVPINVMVGHARGSDRVLEFRPRPASVTIITRNGGDFAIESLGSEDETLFA</sequence>
<dbReference type="EC" id="3.1.3.-" evidence="2"/>
<evidence type="ECO:0000313" key="3">
    <source>
        <dbReference type="Proteomes" id="UP001413721"/>
    </source>
</evidence>
<dbReference type="Gene3D" id="3.40.50.1240">
    <property type="entry name" value="Phosphoglycerate mutase-like"/>
    <property type="match status" value="1"/>
</dbReference>
<evidence type="ECO:0000313" key="2">
    <source>
        <dbReference type="EMBL" id="MEN2988573.1"/>
    </source>
</evidence>
<reference evidence="2 3" key="1">
    <citation type="submission" date="2024-03" db="EMBL/GenBank/DDBJ databases">
        <title>High-quality draft genome sequencing of Tistrella sp. BH-R2-4.</title>
        <authorList>
            <person name="Dong C."/>
        </authorList>
    </citation>
    <scope>NUCLEOTIDE SEQUENCE [LARGE SCALE GENOMIC DNA]</scope>
    <source>
        <strain evidence="2 3">BH-R2-4</strain>
    </source>
</reference>